<keyword evidence="3" id="KW-1185">Reference proteome</keyword>
<proteinExistence type="predicted"/>
<dbReference type="InterPro" id="IPR011992">
    <property type="entry name" value="EF-hand-dom_pair"/>
</dbReference>
<evidence type="ECO:0000313" key="1">
    <source>
        <dbReference type="EMBL" id="KAF0696421.1"/>
    </source>
</evidence>
<reference evidence="2 3" key="1">
    <citation type="submission" date="2019-03" db="EMBL/GenBank/DDBJ databases">
        <authorList>
            <person name="Gaulin E."/>
            <person name="Dumas B."/>
        </authorList>
    </citation>
    <scope>NUCLEOTIDE SEQUENCE [LARGE SCALE GENOMIC DNA]</scope>
    <source>
        <strain evidence="2">CBS 568.67</strain>
    </source>
</reference>
<gene>
    <name evidence="2" type="primary">Aste57867_12839</name>
    <name evidence="1" type="ORF">As57867_012791</name>
    <name evidence="2" type="ORF">ASTE57867_12839</name>
</gene>
<dbReference type="EMBL" id="VJMH01005403">
    <property type="protein sequence ID" value="KAF0696421.1"/>
    <property type="molecule type" value="Genomic_DNA"/>
</dbReference>
<evidence type="ECO:0000313" key="2">
    <source>
        <dbReference type="EMBL" id="VFT89686.1"/>
    </source>
</evidence>
<name>A0A485KWL2_9STRA</name>
<sequence>MNPIFEVERLHDKHEISQRKVFELQARFLALQQGSTANVTSEFTQAMMACCTSTPGQPPTLDAFISVYKMFEQKDKTKEKLEFVFQWLVALSHKSSSTLSIEDVQSLLRRHQVDETKLQAQLKDVLGDEGHALTASAFVDYMLTKRPLENLDTRLCISTPSIS</sequence>
<dbReference type="SUPFAM" id="SSF47473">
    <property type="entry name" value="EF-hand"/>
    <property type="match status" value="1"/>
</dbReference>
<dbReference type="AlphaFoldDB" id="A0A485KWL2"/>
<dbReference type="EMBL" id="CAADRA010005424">
    <property type="protein sequence ID" value="VFT89686.1"/>
    <property type="molecule type" value="Genomic_DNA"/>
</dbReference>
<protein>
    <submittedName>
        <fullName evidence="2">Aste57867_12839 protein</fullName>
    </submittedName>
</protein>
<accession>A0A485KWL2</accession>
<evidence type="ECO:0000313" key="3">
    <source>
        <dbReference type="Proteomes" id="UP000332933"/>
    </source>
</evidence>
<dbReference type="Proteomes" id="UP000332933">
    <property type="component" value="Unassembled WGS sequence"/>
</dbReference>
<organism evidence="2 3">
    <name type="scientific">Aphanomyces stellatus</name>
    <dbReference type="NCBI Taxonomy" id="120398"/>
    <lineage>
        <taxon>Eukaryota</taxon>
        <taxon>Sar</taxon>
        <taxon>Stramenopiles</taxon>
        <taxon>Oomycota</taxon>
        <taxon>Saprolegniomycetes</taxon>
        <taxon>Saprolegniales</taxon>
        <taxon>Verrucalvaceae</taxon>
        <taxon>Aphanomyces</taxon>
    </lineage>
</organism>
<dbReference type="OrthoDB" id="73204at2759"/>
<reference evidence="1" key="2">
    <citation type="submission" date="2019-06" db="EMBL/GenBank/DDBJ databases">
        <title>Genomics analysis of Aphanomyces spp. identifies a new class of oomycete effector associated with host adaptation.</title>
        <authorList>
            <person name="Gaulin E."/>
        </authorList>
    </citation>
    <scope>NUCLEOTIDE SEQUENCE</scope>
    <source>
        <strain evidence="1">CBS 578.67</strain>
    </source>
</reference>